<organism evidence="2 3">
    <name type="scientific">Flavihumibacter solisilvae</name>
    <dbReference type="NCBI Taxonomy" id="1349421"/>
    <lineage>
        <taxon>Bacteria</taxon>
        <taxon>Pseudomonadati</taxon>
        <taxon>Bacteroidota</taxon>
        <taxon>Chitinophagia</taxon>
        <taxon>Chitinophagales</taxon>
        <taxon>Chitinophagaceae</taxon>
        <taxon>Flavihumibacter</taxon>
    </lineage>
</organism>
<accession>A0A0C1LE66</accession>
<dbReference type="GO" id="GO:0016813">
    <property type="term" value="F:hydrolase activity, acting on carbon-nitrogen (but not peptide) bonds, in linear amidines"/>
    <property type="evidence" value="ECO:0007669"/>
    <property type="project" value="UniProtKB-ARBA"/>
</dbReference>
<protein>
    <submittedName>
        <fullName evidence="2">Arginase</fullName>
    </submittedName>
</protein>
<dbReference type="PROSITE" id="PS51409">
    <property type="entry name" value="ARGINASE_2"/>
    <property type="match status" value="1"/>
</dbReference>
<keyword evidence="3" id="KW-1185">Reference proteome</keyword>
<evidence type="ECO:0000256" key="1">
    <source>
        <dbReference type="PROSITE-ProRule" id="PRU00742"/>
    </source>
</evidence>
<dbReference type="InterPro" id="IPR006035">
    <property type="entry name" value="Ureohydrolase"/>
</dbReference>
<proteinExistence type="inferred from homology"/>
<dbReference type="STRING" id="1349421.OI18_15315"/>
<reference evidence="2 3" key="1">
    <citation type="submission" date="2014-11" db="EMBL/GenBank/DDBJ databases">
        <title>Genome sequence of Flavihumibacter solisilvae 3-3.</title>
        <authorList>
            <person name="Zhou G."/>
            <person name="Li M."/>
            <person name="Wang G."/>
        </authorList>
    </citation>
    <scope>NUCLEOTIDE SEQUENCE [LARGE SCALE GENOMIC DNA]</scope>
    <source>
        <strain evidence="2 3">3-3</strain>
    </source>
</reference>
<dbReference type="GO" id="GO:0046872">
    <property type="term" value="F:metal ion binding"/>
    <property type="evidence" value="ECO:0007669"/>
    <property type="project" value="InterPro"/>
</dbReference>
<dbReference type="Gene3D" id="3.40.800.10">
    <property type="entry name" value="Ureohydrolase domain"/>
    <property type="match status" value="1"/>
</dbReference>
<evidence type="ECO:0000313" key="2">
    <source>
        <dbReference type="EMBL" id="KIC93738.1"/>
    </source>
</evidence>
<sequence>MAIPHFRFYNKQDILYLTRLRRFETKLGERVEVLTGPDQFEEELRNSPVQFVLFGIPEDIGIKANYGKGGADSAWLPFLSAFLNLQSSDFLTGEEVMLLGHFDFGDLQYLIENHAQGEEEKIEAYRHAVQQIDEEVEFVAKQIVAAGKIPIAIGGGHNNAYPLIKGSAKGLLKNGKIPIAQINAINLDAHTDFRPVEGRHSGNGFRYAEEDGYLQKYCVIGVQENYLQQNVWLDFVNNPFLDMITFEDIFIHEKRNFIQAVSHATSFTEDGYCGIELDLDVVENVLTSAVTPSGISTLQARQYITMAANHTQPAYLHICEGAAQLSDGRKCDTTGKLISYLVTDFLKMETFAK</sequence>
<comment type="caution">
    <text evidence="2">The sequence shown here is derived from an EMBL/GenBank/DDBJ whole genome shotgun (WGS) entry which is preliminary data.</text>
</comment>
<evidence type="ECO:0000313" key="3">
    <source>
        <dbReference type="Proteomes" id="UP000031408"/>
    </source>
</evidence>
<gene>
    <name evidence="2" type="ORF">OI18_15315</name>
</gene>
<dbReference type="Pfam" id="PF00491">
    <property type="entry name" value="Arginase"/>
    <property type="match status" value="1"/>
</dbReference>
<dbReference type="SUPFAM" id="SSF52768">
    <property type="entry name" value="Arginase/deacetylase"/>
    <property type="match status" value="1"/>
</dbReference>
<dbReference type="CDD" id="cd09988">
    <property type="entry name" value="Formimidoylglutamase"/>
    <property type="match status" value="1"/>
</dbReference>
<dbReference type="AlphaFoldDB" id="A0A0C1LE66"/>
<dbReference type="RefSeq" id="WP_039141341.1">
    <property type="nucleotide sequence ID" value="NZ_JSVC01000017.1"/>
</dbReference>
<name>A0A0C1LE66_9BACT</name>
<comment type="similarity">
    <text evidence="1">Belongs to the arginase family.</text>
</comment>
<dbReference type="InterPro" id="IPR023696">
    <property type="entry name" value="Ureohydrolase_dom_sf"/>
</dbReference>
<dbReference type="EMBL" id="JSVC01000017">
    <property type="protein sequence ID" value="KIC93738.1"/>
    <property type="molecule type" value="Genomic_DNA"/>
</dbReference>
<dbReference type="Proteomes" id="UP000031408">
    <property type="component" value="Unassembled WGS sequence"/>
</dbReference>